<evidence type="ECO:0000256" key="4">
    <source>
        <dbReference type="SAM" id="SignalP"/>
    </source>
</evidence>
<evidence type="ECO:0000256" key="2">
    <source>
        <dbReference type="PIRSR" id="PIRSR600101-1"/>
    </source>
</evidence>
<dbReference type="PANTHER" id="PTHR11686:SF19">
    <property type="entry name" value="GLUTATHIONE HYDROLASE 5 PROENZYME"/>
    <property type="match status" value="1"/>
</dbReference>
<comment type="similarity">
    <text evidence="1">Belongs to the gamma-glutamyltransferase family.</text>
</comment>
<dbReference type="GO" id="GO:0036374">
    <property type="term" value="F:glutathione hydrolase activity"/>
    <property type="evidence" value="ECO:0007669"/>
    <property type="project" value="InterPro"/>
</dbReference>
<dbReference type="FunFam" id="1.10.246.130:FF:000001">
    <property type="entry name" value="Gamma-glutamyltransferase 5 isoform 1"/>
    <property type="match status" value="1"/>
</dbReference>
<dbReference type="Proteomes" id="UP000265020">
    <property type="component" value="Unassembled WGS sequence"/>
</dbReference>
<dbReference type="GeneTree" id="ENSGT00940000155794"/>
<dbReference type="GO" id="GO:0005886">
    <property type="term" value="C:plasma membrane"/>
    <property type="evidence" value="ECO:0007669"/>
    <property type="project" value="TreeGrafter"/>
</dbReference>
<dbReference type="SUPFAM" id="SSF56235">
    <property type="entry name" value="N-terminal nucleophile aminohydrolases (Ntn hydrolases)"/>
    <property type="match status" value="1"/>
</dbReference>
<organism evidence="5 6">
    <name type="scientific">Cyprinodon variegatus</name>
    <name type="common">Sheepshead minnow</name>
    <dbReference type="NCBI Taxonomy" id="28743"/>
    <lineage>
        <taxon>Eukaryota</taxon>
        <taxon>Metazoa</taxon>
        <taxon>Chordata</taxon>
        <taxon>Craniata</taxon>
        <taxon>Vertebrata</taxon>
        <taxon>Euteleostomi</taxon>
        <taxon>Actinopterygii</taxon>
        <taxon>Neopterygii</taxon>
        <taxon>Teleostei</taxon>
        <taxon>Neoteleostei</taxon>
        <taxon>Acanthomorphata</taxon>
        <taxon>Ovalentaria</taxon>
        <taxon>Atherinomorphae</taxon>
        <taxon>Cyprinodontiformes</taxon>
        <taxon>Cyprinodontidae</taxon>
        <taxon>Cyprinodon</taxon>
    </lineage>
</organism>
<evidence type="ECO:0000313" key="6">
    <source>
        <dbReference type="Proteomes" id="UP000265020"/>
    </source>
</evidence>
<sequence length="448" mass="49078">MARSKARVYTCCALLLLLVFAVIVAIAVAVRRRCPSGSFSKAAVAADTKTCSEVGRDMLQRGGSAVDGAIAALLCTSIMNPQSAGLGGGSIFTVMDSSGNVKIINSRETAPSKVDPHLLKSCSQSFNLTSGSKWIGVPGEIRGYELVHRRYGKLPWAELFQPTIKLAREGFPIPPRHRLTHLTLLRKAFTDEKGNLLKTGDIVKFEKLADTLETIANVGAEAFYSGRIAEDLVRDVQEAGGVLTLEDLASYKVKVTDAWVVPMGDYQILVLNIMKGYHMDSAPQSADQKTRFYHRYVEAFKFANGLKKHIGDPNFISNKTAMKMIEADFADHIRTLISSNRTHDPQYYSLTPYLDSLGTTHLSVLAEDGSAVAVTSTINHIFGSKVYSSRTGIFEPKFDKDIIKELKALGHNQKEATRFYNVVNVVEKKDGCVCAVSDQRKKGEAAGY</sequence>
<dbReference type="OMA" id="KDGCICA"/>
<feature type="binding site" evidence="3">
    <location>
        <position position="107"/>
    </location>
    <ligand>
        <name>L-glutamate</name>
        <dbReference type="ChEBI" id="CHEBI:29985"/>
    </ligand>
</feature>
<dbReference type="InterPro" id="IPR043137">
    <property type="entry name" value="GGT_ssub_C"/>
</dbReference>
<dbReference type="GO" id="GO:0002951">
    <property type="term" value="F:leukotriene-C(4) hydrolase"/>
    <property type="evidence" value="ECO:0007669"/>
    <property type="project" value="TreeGrafter"/>
</dbReference>
<protein>
    <submittedName>
        <fullName evidence="5">Gamma-glutamyltransferase 5a</fullName>
    </submittedName>
</protein>
<feature type="chain" id="PRO_5018710323" evidence="4">
    <location>
        <begin position="30"/>
        <end position="448"/>
    </location>
</feature>
<dbReference type="STRING" id="28743.ENSCVAP00000024542"/>
<dbReference type="InterPro" id="IPR029055">
    <property type="entry name" value="Ntn_hydrolases_N"/>
</dbReference>
<proteinExistence type="inferred from homology"/>
<name>A0A3Q2DXQ8_CYPVA</name>
<dbReference type="InterPro" id="IPR000101">
    <property type="entry name" value="GGT_peptidase"/>
</dbReference>
<dbReference type="GO" id="GO:0006751">
    <property type="term" value="P:glutathione catabolic process"/>
    <property type="evidence" value="ECO:0007669"/>
    <property type="project" value="InterPro"/>
</dbReference>
<dbReference type="Ensembl" id="ENSCVAT00000003930.1">
    <property type="protein sequence ID" value="ENSCVAP00000024542.1"/>
    <property type="gene ID" value="ENSCVAG00000008714.1"/>
</dbReference>
<reference evidence="5" key="1">
    <citation type="submission" date="2025-08" db="UniProtKB">
        <authorList>
            <consortium name="Ensembl"/>
        </authorList>
    </citation>
    <scope>IDENTIFICATION</scope>
</reference>
<dbReference type="Gene3D" id="3.60.20.40">
    <property type="match status" value="2"/>
</dbReference>
<dbReference type="Gene3D" id="1.10.246.130">
    <property type="match status" value="1"/>
</dbReference>
<dbReference type="GO" id="GO:1901750">
    <property type="term" value="P:leukotriene D4 biosynthetic process"/>
    <property type="evidence" value="ECO:0007669"/>
    <property type="project" value="TreeGrafter"/>
</dbReference>
<reference evidence="5" key="2">
    <citation type="submission" date="2025-09" db="UniProtKB">
        <authorList>
            <consortium name="Ensembl"/>
        </authorList>
    </citation>
    <scope>IDENTIFICATION</scope>
</reference>
<keyword evidence="4" id="KW-0732">Signal</keyword>
<dbReference type="InterPro" id="IPR043138">
    <property type="entry name" value="GGT_lsub"/>
</dbReference>
<dbReference type="InterPro" id="IPR055262">
    <property type="entry name" value="GGT_CS"/>
</dbReference>
<dbReference type="PANTHER" id="PTHR11686">
    <property type="entry name" value="GAMMA GLUTAMYL TRANSPEPTIDASE"/>
    <property type="match status" value="1"/>
</dbReference>
<dbReference type="Pfam" id="PF01019">
    <property type="entry name" value="G_glu_transpept"/>
    <property type="match status" value="1"/>
</dbReference>
<dbReference type="GO" id="GO:0006954">
    <property type="term" value="P:inflammatory response"/>
    <property type="evidence" value="ECO:0007669"/>
    <property type="project" value="TreeGrafter"/>
</dbReference>
<feature type="active site" description="Nucleophile" evidence="2">
    <location>
        <position position="359"/>
    </location>
</feature>
<feature type="signal peptide" evidence="4">
    <location>
        <begin position="1"/>
        <end position="29"/>
    </location>
</feature>
<keyword evidence="6" id="KW-1185">Reference proteome</keyword>
<evidence type="ECO:0000256" key="1">
    <source>
        <dbReference type="ARBA" id="ARBA00009381"/>
    </source>
</evidence>
<evidence type="ECO:0000313" key="5">
    <source>
        <dbReference type="Ensembl" id="ENSCVAP00000024542.1"/>
    </source>
</evidence>
<dbReference type="PROSITE" id="PS00462">
    <property type="entry name" value="G_GLU_TRANSPEPTIDASE"/>
    <property type="match status" value="1"/>
</dbReference>
<evidence type="ECO:0000256" key="3">
    <source>
        <dbReference type="PIRSR" id="PIRSR600101-2"/>
    </source>
</evidence>
<feature type="binding site" evidence="3">
    <location>
        <begin position="377"/>
        <end position="379"/>
    </location>
    <ligand>
        <name>L-glutamate</name>
        <dbReference type="ChEBI" id="CHEBI:29985"/>
    </ligand>
</feature>
<accession>A0A3Q2DXQ8</accession>
<dbReference type="AlphaFoldDB" id="A0A3Q2DXQ8"/>
<dbReference type="PRINTS" id="PR01210">
    <property type="entry name" value="GGTRANSPTASE"/>
</dbReference>